<proteinExistence type="predicted"/>
<sequence>MTRTPELPAADEADEAAASAGPAASPGAGARASDAAWDPRQYAVFSGHRGRPFADLVARIDATDPRLVVDLGCGPGELTLGLAERWPGARVIGVDSSPEMLERARAQDPAGRVEWVEASAEDWDPTECGSSIDVLVTNATLQWVPGHLRLIPSWVESLAPGGTFAMQVPSNFDAPSHRLMREVAARHPRAADLQPGLDRARAVARPETYAALLLDLTPEVDVWQTTYQHVLAAPADGPHPVLEWVRGTGLRPVLGVLDPHEREGFVADYERELDTAYPRRSFGVLFPFTRTFAVARTPR</sequence>
<keyword evidence="1" id="KW-0489">Methyltransferase</keyword>
<reference evidence="5 6" key="1">
    <citation type="journal article" date="2019" name="Int. J. Syst. Evol. Microbiol.">
        <title>The Global Catalogue of Microorganisms (GCM) 10K type strain sequencing project: providing services to taxonomists for standard genome sequencing and annotation.</title>
        <authorList>
            <consortium name="The Broad Institute Genomics Platform"/>
            <consortium name="The Broad Institute Genome Sequencing Center for Infectious Disease"/>
            <person name="Wu L."/>
            <person name="Ma J."/>
        </authorList>
    </citation>
    <scope>NUCLEOTIDE SEQUENCE [LARGE SCALE GENOMIC DNA]</scope>
    <source>
        <strain evidence="5 6">JCM 16259</strain>
    </source>
</reference>
<accession>A0ABN3KWE3</accession>
<keyword evidence="2" id="KW-0808">Transferase</keyword>
<dbReference type="InterPro" id="IPR041698">
    <property type="entry name" value="Methyltransf_25"/>
</dbReference>
<dbReference type="Pfam" id="PF13649">
    <property type="entry name" value="Methyltransf_25"/>
    <property type="match status" value="1"/>
</dbReference>
<evidence type="ECO:0000259" key="4">
    <source>
        <dbReference type="Pfam" id="PF13649"/>
    </source>
</evidence>
<organism evidence="5 6">
    <name type="scientific">Terrabacter carboxydivorans</name>
    <dbReference type="NCBI Taxonomy" id="619730"/>
    <lineage>
        <taxon>Bacteria</taxon>
        <taxon>Bacillati</taxon>
        <taxon>Actinomycetota</taxon>
        <taxon>Actinomycetes</taxon>
        <taxon>Micrococcales</taxon>
        <taxon>Intrasporangiaceae</taxon>
        <taxon>Terrabacter</taxon>
    </lineage>
</organism>
<dbReference type="PANTHER" id="PTHR43861:SF1">
    <property type="entry name" value="TRANS-ACONITATE 2-METHYLTRANSFERASE"/>
    <property type="match status" value="1"/>
</dbReference>
<dbReference type="SUPFAM" id="SSF53335">
    <property type="entry name" value="S-adenosyl-L-methionine-dependent methyltransferases"/>
    <property type="match status" value="1"/>
</dbReference>
<dbReference type="Proteomes" id="UP001500730">
    <property type="component" value="Unassembled WGS sequence"/>
</dbReference>
<dbReference type="PANTHER" id="PTHR43861">
    <property type="entry name" value="TRANS-ACONITATE 2-METHYLTRANSFERASE-RELATED"/>
    <property type="match status" value="1"/>
</dbReference>
<dbReference type="InterPro" id="IPR029063">
    <property type="entry name" value="SAM-dependent_MTases_sf"/>
</dbReference>
<gene>
    <name evidence="5" type="ORF">GCM10009858_08420</name>
</gene>
<evidence type="ECO:0000256" key="3">
    <source>
        <dbReference type="SAM" id="MobiDB-lite"/>
    </source>
</evidence>
<evidence type="ECO:0000256" key="1">
    <source>
        <dbReference type="ARBA" id="ARBA00022603"/>
    </source>
</evidence>
<dbReference type="Gene3D" id="1.10.150.290">
    <property type="entry name" value="S-adenosyl-L-methionine-dependent methyltransferases"/>
    <property type="match status" value="1"/>
</dbReference>
<feature type="compositionally biased region" description="Low complexity" evidence="3">
    <location>
        <begin position="16"/>
        <end position="33"/>
    </location>
</feature>
<dbReference type="RefSeq" id="WP_344253265.1">
    <property type="nucleotide sequence ID" value="NZ_BAAARE010000003.1"/>
</dbReference>
<feature type="domain" description="Methyltransferase" evidence="4">
    <location>
        <begin position="68"/>
        <end position="162"/>
    </location>
</feature>
<keyword evidence="6" id="KW-1185">Reference proteome</keyword>
<dbReference type="EMBL" id="BAAARE010000003">
    <property type="protein sequence ID" value="GAA2473411.1"/>
    <property type="molecule type" value="Genomic_DNA"/>
</dbReference>
<evidence type="ECO:0000256" key="2">
    <source>
        <dbReference type="ARBA" id="ARBA00022679"/>
    </source>
</evidence>
<protein>
    <submittedName>
        <fullName evidence="5">Trans-aconitate 2-methyltransferase</fullName>
    </submittedName>
</protein>
<dbReference type="CDD" id="cd02440">
    <property type="entry name" value="AdoMet_MTases"/>
    <property type="match status" value="1"/>
</dbReference>
<name>A0ABN3KWE3_9MICO</name>
<evidence type="ECO:0000313" key="6">
    <source>
        <dbReference type="Proteomes" id="UP001500730"/>
    </source>
</evidence>
<feature type="region of interest" description="Disordered" evidence="3">
    <location>
        <begin position="1"/>
        <end position="33"/>
    </location>
</feature>
<evidence type="ECO:0000313" key="5">
    <source>
        <dbReference type="EMBL" id="GAA2473411.1"/>
    </source>
</evidence>
<comment type="caution">
    <text evidence="5">The sequence shown here is derived from an EMBL/GenBank/DDBJ whole genome shotgun (WGS) entry which is preliminary data.</text>
</comment>
<dbReference type="InterPro" id="IPR023149">
    <property type="entry name" value="Trans_acon_MeTrfase_C"/>
</dbReference>
<dbReference type="Gene3D" id="3.40.50.150">
    <property type="entry name" value="Vaccinia Virus protein VP39"/>
    <property type="match status" value="1"/>
</dbReference>